<evidence type="ECO:0000313" key="3">
    <source>
        <dbReference type="EMBL" id="GEO01389.1"/>
    </source>
</evidence>
<protein>
    <recommendedName>
        <fullName evidence="2">PilZ domain-containing protein</fullName>
    </recommendedName>
</protein>
<dbReference type="Proteomes" id="UP000321464">
    <property type="component" value="Unassembled WGS sequence"/>
</dbReference>
<comment type="caution">
    <text evidence="3">The sequence shown here is derived from an EMBL/GenBank/DDBJ whole genome shotgun (WGS) entry which is preliminary data.</text>
</comment>
<dbReference type="Pfam" id="PF07238">
    <property type="entry name" value="PilZ"/>
    <property type="match status" value="1"/>
</dbReference>
<dbReference type="OrthoDB" id="7504422at2"/>
<evidence type="ECO:0000256" key="1">
    <source>
        <dbReference type="SAM" id="MobiDB-lite"/>
    </source>
</evidence>
<dbReference type="EMBL" id="BJYR01000021">
    <property type="protein sequence ID" value="GEO01389.1"/>
    <property type="molecule type" value="Genomic_DNA"/>
</dbReference>
<evidence type="ECO:0000313" key="4">
    <source>
        <dbReference type="Proteomes" id="UP000321464"/>
    </source>
</evidence>
<dbReference type="GO" id="GO:0035438">
    <property type="term" value="F:cyclic-di-GMP binding"/>
    <property type="evidence" value="ECO:0007669"/>
    <property type="project" value="InterPro"/>
</dbReference>
<gene>
    <name evidence="3" type="ORF">NSE01_32210</name>
</gene>
<proteinExistence type="predicted"/>
<feature type="region of interest" description="Disordered" evidence="1">
    <location>
        <begin position="116"/>
        <end position="139"/>
    </location>
</feature>
<accession>A0A512ANV1</accession>
<dbReference type="InterPro" id="IPR009875">
    <property type="entry name" value="PilZ_domain"/>
</dbReference>
<keyword evidence="4" id="KW-1185">Reference proteome</keyword>
<dbReference type="AlphaFoldDB" id="A0A512ANV1"/>
<feature type="domain" description="PilZ" evidence="2">
    <location>
        <begin position="13"/>
        <end position="95"/>
    </location>
</feature>
<evidence type="ECO:0000259" key="2">
    <source>
        <dbReference type="Pfam" id="PF07238"/>
    </source>
</evidence>
<name>A0A512ANV1_9SPHN</name>
<reference evidence="3 4" key="1">
    <citation type="submission" date="2019-07" db="EMBL/GenBank/DDBJ databases">
        <title>Whole genome shotgun sequence of Novosphingobium sediminis NBRC 106119.</title>
        <authorList>
            <person name="Hosoyama A."/>
            <person name="Uohara A."/>
            <person name="Ohji S."/>
            <person name="Ichikawa N."/>
        </authorList>
    </citation>
    <scope>NUCLEOTIDE SEQUENCE [LARGE SCALE GENOMIC DNA]</scope>
    <source>
        <strain evidence="3 4">NBRC 106119</strain>
    </source>
</reference>
<dbReference type="RefSeq" id="WP_147160706.1">
    <property type="nucleotide sequence ID" value="NZ_BJYR01000021.1"/>
</dbReference>
<dbReference type="SUPFAM" id="SSF141371">
    <property type="entry name" value="PilZ domain-like"/>
    <property type="match status" value="1"/>
</dbReference>
<sequence>MFDEFEGVEHLNHRRARRVGFELPVRCKHGVTRSTVMLKDMTTHGARIEGIPRQRIGDTVTLFLPELAPKIALVVWSKDKTSGLEFELPLHENVFANLVADFAIGHLQRIEMGRPETDVAAHGKPARGKPEVPPARHAA</sequence>
<organism evidence="3 4">
    <name type="scientific">Novosphingobium sediminis</name>
    <dbReference type="NCBI Taxonomy" id="707214"/>
    <lineage>
        <taxon>Bacteria</taxon>
        <taxon>Pseudomonadati</taxon>
        <taxon>Pseudomonadota</taxon>
        <taxon>Alphaproteobacteria</taxon>
        <taxon>Sphingomonadales</taxon>
        <taxon>Sphingomonadaceae</taxon>
        <taxon>Novosphingobium</taxon>
    </lineage>
</organism>